<protein>
    <submittedName>
        <fullName evidence="1">Uncharacterized protein</fullName>
    </submittedName>
</protein>
<name>A0AAW7Z782_9FIRM</name>
<proteinExistence type="predicted"/>
<dbReference type="RefSeq" id="WP_304540289.1">
    <property type="nucleotide sequence ID" value="NZ_JARPTC010000001.1"/>
</dbReference>
<sequence length="42" mass="4687">MAKPKPVVTCSMEANKTIAFAKTQSLNFQMTVPYTHNICVKN</sequence>
<comment type="caution">
    <text evidence="1">The sequence shown here is derived from an EMBL/GenBank/DDBJ whole genome shotgun (WGS) entry which is preliminary data.</text>
</comment>
<reference evidence="1" key="2">
    <citation type="submission" date="2023-03" db="EMBL/GenBank/DDBJ databases">
        <authorList>
            <person name="Zhang Z."/>
        </authorList>
    </citation>
    <scope>NUCLEOTIDE SEQUENCE</scope>
    <source>
        <strain evidence="1">DSA</strain>
    </source>
</reference>
<organism evidence="1 2">
    <name type="scientific">Desulforamulus aquiferis</name>
    <dbReference type="NCBI Taxonomy" id="1397668"/>
    <lineage>
        <taxon>Bacteria</taxon>
        <taxon>Bacillati</taxon>
        <taxon>Bacillota</taxon>
        <taxon>Clostridia</taxon>
        <taxon>Eubacteriales</taxon>
        <taxon>Peptococcaceae</taxon>
        <taxon>Desulforamulus</taxon>
    </lineage>
</organism>
<dbReference type="AlphaFoldDB" id="A0AAW7Z782"/>
<accession>A0AAW7Z782</accession>
<evidence type="ECO:0000313" key="2">
    <source>
        <dbReference type="Proteomes" id="UP001172911"/>
    </source>
</evidence>
<keyword evidence="2" id="KW-1185">Reference proteome</keyword>
<reference evidence="1" key="1">
    <citation type="journal article" date="2023" name="J. Hazard. Mater.">
        <title>Anaerobic biodegradation of pyrene and benzo[a]pyrene by a new sulfate-reducing Desulforamulus aquiferis strain DSA.</title>
        <authorList>
            <person name="Zhang Z."/>
            <person name="Sun J."/>
            <person name="Gong X."/>
            <person name="Wang C."/>
            <person name="Wang H."/>
        </authorList>
    </citation>
    <scope>NUCLEOTIDE SEQUENCE</scope>
    <source>
        <strain evidence="1">DSA</strain>
    </source>
</reference>
<dbReference type="Proteomes" id="UP001172911">
    <property type="component" value="Unassembled WGS sequence"/>
</dbReference>
<gene>
    <name evidence="1" type="ORF">P6N53_00470</name>
</gene>
<dbReference type="EMBL" id="JARPTC010000001">
    <property type="protein sequence ID" value="MDO7785705.1"/>
    <property type="molecule type" value="Genomic_DNA"/>
</dbReference>
<evidence type="ECO:0000313" key="1">
    <source>
        <dbReference type="EMBL" id="MDO7785705.1"/>
    </source>
</evidence>